<protein>
    <submittedName>
        <fullName evidence="1">Uncharacterized protein</fullName>
    </submittedName>
</protein>
<organism evidence="1 2">
    <name type="scientific">Geodermatophilus arenarius</name>
    <dbReference type="NCBI Taxonomy" id="1137990"/>
    <lineage>
        <taxon>Bacteria</taxon>
        <taxon>Bacillati</taxon>
        <taxon>Actinomycetota</taxon>
        <taxon>Actinomycetes</taxon>
        <taxon>Geodermatophilales</taxon>
        <taxon>Geodermatophilaceae</taxon>
        <taxon>Geodermatophilus</taxon>
    </lineage>
</organism>
<gene>
    <name evidence="1" type="ORF">ACFO3M_21575</name>
</gene>
<evidence type="ECO:0000313" key="1">
    <source>
        <dbReference type="EMBL" id="MFC4696004.1"/>
    </source>
</evidence>
<sequence length="675" mass="74075">MAINPGDWKLSIGRTERTQSVQYMPEFQPGTGSGCPDAWQNTIDMVAGKPMVIRVYPHFETPWPGGLNDVWGVLNVKRREDGAWVSGPPLSPVNESPVLPRSWAHTDRGSSDHSVNFFVPAKLCRGVVRFSVQLATYAESPAETHFYFSPLEEFDVPFLDIPRPKVRAVLICYRGPDYLGQPSDVPAPEVSDFGNQMNSALRMLPVSQWEYVGCTEHECTWDLRGIAGWYALSSELAMATMTSDDGADVVAGCLPEEIPPSGIGGIQWDRAAVFKLDWGPMVAAHEIGHVLGRYHAPCRATKHLDRDYPAYGLHESGSIGEYGFDVAAMTPLSPMEHRDFMSYCSPAWTSPYTYDHLKWAMITLGAKSALSTTMVESPPPPREHLYLIAELSRTTGPSIVSGYHLEGPLPPARTTRESRIWCDLLGEDDRVLASAECVLTDRLQDPRDGVLRVSTTIPWDAGARSVSFRRDERDWGRIPIDPEGPPPPRLRMTRDASRAHVRHLEWPTPADPLLIRHLVRYSNDGGRRWTTLAANVRGGSLTVNLDTLAGGDDCVFQVAAARGVRTTATESDHFAVETKPPRVYVLSPSDGQRVPERGNVLLLGGGYSPDAGLCDGDEVWWSSSLDGPLGEGNELLVSGLTRGRHDIRLEVPDGRSGRVSRSVAVVVEGGVTPSG</sequence>
<proteinExistence type="predicted"/>
<accession>A0ABV9LPA5</accession>
<name>A0ABV9LPA5_9ACTN</name>
<dbReference type="SUPFAM" id="SSF55486">
    <property type="entry name" value="Metalloproteases ('zincins'), catalytic domain"/>
    <property type="match status" value="1"/>
</dbReference>
<keyword evidence="2" id="KW-1185">Reference proteome</keyword>
<comment type="caution">
    <text evidence="1">The sequence shown here is derived from an EMBL/GenBank/DDBJ whole genome shotgun (WGS) entry which is preliminary data.</text>
</comment>
<dbReference type="Proteomes" id="UP001596025">
    <property type="component" value="Unassembled WGS sequence"/>
</dbReference>
<dbReference type="RefSeq" id="WP_387993903.1">
    <property type="nucleotide sequence ID" value="NZ_JBHSGR010000033.1"/>
</dbReference>
<evidence type="ECO:0000313" key="2">
    <source>
        <dbReference type="Proteomes" id="UP001596025"/>
    </source>
</evidence>
<dbReference type="EMBL" id="JBHSGR010000033">
    <property type="protein sequence ID" value="MFC4696004.1"/>
    <property type="molecule type" value="Genomic_DNA"/>
</dbReference>
<reference evidence="2" key="1">
    <citation type="journal article" date="2019" name="Int. J. Syst. Evol. Microbiol.">
        <title>The Global Catalogue of Microorganisms (GCM) 10K type strain sequencing project: providing services to taxonomists for standard genome sequencing and annotation.</title>
        <authorList>
            <consortium name="The Broad Institute Genomics Platform"/>
            <consortium name="The Broad Institute Genome Sequencing Center for Infectious Disease"/>
            <person name="Wu L."/>
            <person name="Ma J."/>
        </authorList>
    </citation>
    <scope>NUCLEOTIDE SEQUENCE [LARGE SCALE GENOMIC DNA]</scope>
    <source>
        <strain evidence="2">CCUG 62763</strain>
    </source>
</reference>